<accession>A0A8H9L192</accession>
<evidence type="ECO:0000313" key="5">
    <source>
        <dbReference type="Proteomes" id="UP000648535"/>
    </source>
</evidence>
<reference evidence="4" key="2">
    <citation type="submission" date="2020-09" db="EMBL/GenBank/DDBJ databases">
        <authorList>
            <person name="Sun Q."/>
            <person name="Ohkuma M."/>
        </authorList>
    </citation>
    <scope>NUCLEOTIDE SEQUENCE</scope>
    <source>
        <strain evidence="4">JCM 1480</strain>
    </source>
</reference>
<gene>
    <name evidence="4" type="ORF">GCM10009769_24790</name>
</gene>
<evidence type="ECO:0000313" key="4">
    <source>
        <dbReference type="EMBL" id="GGL05650.1"/>
    </source>
</evidence>
<evidence type="ECO:0000256" key="2">
    <source>
        <dbReference type="SAM" id="MobiDB-lite"/>
    </source>
</evidence>
<dbReference type="GO" id="GO:0016491">
    <property type="term" value="F:oxidoreductase activity"/>
    <property type="evidence" value="ECO:0007669"/>
    <property type="project" value="UniProtKB-KW"/>
</dbReference>
<evidence type="ECO:0000259" key="3">
    <source>
        <dbReference type="Pfam" id="PF01408"/>
    </source>
</evidence>
<keyword evidence="1" id="KW-0560">Oxidoreductase</keyword>
<dbReference type="Gene3D" id="3.30.360.10">
    <property type="entry name" value="Dihydrodipicolinate Reductase, domain 2"/>
    <property type="match status" value="1"/>
</dbReference>
<dbReference type="PANTHER" id="PTHR43818:SF11">
    <property type="entry name" value="BCDNA.GH03377"/>
    <property type="match status" value="1"/>
</dbReference>
<feature type="region of interest" description="Disordered" evidence="2">
    <location>
        <begin position="1"/>
        <end position="21"/>
    </location>
</feature>
<feature type="domain" description="Gfo/Idh/MocA-like oxidoreductase N-terminal" evidence="3">
    <location>
        <begin position="22"/>
        <end position="137"/>
    </location>
</feature>
<name>A0A8H9L192_9MICO</name>
<dbReference type="AlphaFoldDB" id="A0A8H9L192"/>
<protein>
    <recommendedName>
        <fullName evidence="3">Gfo/Idh/MocA-like oxidoreductase N-terminal domain-containing protein</fullName>
    </recommendedName>
</protein>
<dbReference type="PANTHER" id="PTHR43818">
    <property type="entry name" value="BCDNA.GH03377"/>
    <property type="match status" value="1"/>
</dbReference>
<sequence length="646" mass="67345">MSGVSSDAPRPAGRTGTGPPGIVLVGARGHGLHHRATIAQLAADGRCVLTAVVDPALVTDADGGVPVVADVTAARALGPVDVVVVSAPIGTHLPLTLAALEAGADVLLEQPPVTTRAHLRLLLEAERRTGRVVQVGFQSLGSAALPALRDGSVVGSVRSAAAVGTWTRDQASWSRSGWAGRRRVAGVDVLDGAVTNPFAHAVATALALVGCRQAADVARVEVELYRAAPIDGDDTSAVRVTTTAGREATAALTLRASTEALPTVRVTGTTGRAVLGYTTDEVTVDGTTTTFERTGLLENLLDHRASGAALLVPLASTGAFVEVLEAVRATEPVQVDHPWVRWEGDGPTRRPVVADVEGVVDRAADRLALFSEVGAPWAHAAWDDVLATLRVDGGAVATVLDGSGTIPTSSPRPYLHPVRTRAGVTVSAHHPGDHDWHCGLGFAIPDIDGVNCWGGPTYVHGDGYVWRDDHGRVDVVQAVQRTSSLGQELVWRGPDGAVVLHEDRTIAWAGDGDGDGWTLDWSSSFRAPGSSPVRLGGPGSNGRFGAGYGGLSWRFPPCDAVSVRTPDAVGDEAVHGSVAPWVEWAADFDGGSATVRVTALGHRDPWFVRVAEYPAIGSALAWRSPVVVRPDVPSVRSFRISVRDGR</sequence>
<dbReference type="EMBL" id="BMOI01000011">
    <property type="protein sequence ID" value="GGL05650.1"/>
    <property type="molecule type" value="Genomic_DNA"/>
</dbReference>
<evidence type="ECO:0000256" key="1">
    <source>
        <dbReference type="ARBA" id="ARBA00023002"/>
    </source>
</evidence>
<reference evidence="4" key="1">
    <citation type="journal article" date="2014" name="Int. J. Syst. Evol. Microbiol.">
        <title>Complete genome sequence of Corynebacterium casei LMG S-19264T (=DSM 44701T), isolated from a smear-ripened cheese.</title>
        <authorList>
            <consortium name="US DOE Joint Genome Institute (JGI-PGF)"/>
            <person name="Walter F."/>
            <person name="Albersmeier A."/>
            <person name="Kalinowski J."/>
            <person name="Ruckert C."/>
        </authorList>
    </citation>
    <scope>NUCLEOTIDE SEQUENCE</scope>
    <source>
        <strain evidence="4">JCM 1480</strain>
    </source>
</reference>
<dbReference type="InterPro" id="IPR036291">
    <property type="entry name" value="NAD(P)-bd_dom_sf"/>
</dbReference>
<dbReference type="Pfam" id="PF14100">
    <property type="entry name" value="DUF6807"/>
    <property type="match status" value="1"/>
</dbReference>
<comment type="caution">
    <text evidence="4">The sequence shown here is derived from an EMBL/GenBank/DDBJ whole genome shotgun (WGS) entry which is preliminary data.</text>
</comment>
<dbReference type="Proteomes" id="UP000648535">
    <property type="component" value="Unassembled WGS sequence"/>
</dbReference>
<dbReference type="InterPro" id="IPR050463">
    <property type="entry name" value="Gfo/Idh/MocA_oxidrdct_glycsds"/>
</dbReference>
<proteinExistence type="predicted"/>
<organism evidence="4 5">
    <name type="scientific">Curtobacterium luteum</name>
    <dbReference type="NCBI Taxonomy" id="33881"/>
    <lineage>
        <taxon>Bacteria</taxon>
        <taxon>Bacillati</taxon>
        <taxon>Actinomycetota</taxon>
        <taxon>Actinomycetes</taxon>
        <taxon>Micrococcales</taxon>
        <taxon>Microbacteriaceae</taxon>
        <taxon>Curtobacterium</taxon>
    </lineage>
</organism>
<dbReference type="GO" id="GO:0000166">
    <property type="term" value="F:nucleotide binding"/>
    <property type="evidence" value="ECO:0007669"/>
    <property type="project" value="InterPro"/>
</dbReference>
<dbReference type="InterPro" id="IPR029475">
    <property type="entry name" value="DUF6807"/>
</dbReference>
<dbReference type="SUPFAM" id="SSF51735">
    <property type="entry name" value="NAD(P)-binding Rossmann-fold domains"/>
    <property type="match status" value="1"/>
</dbReference>
<dbReference type="Pfam" id="PF01408">
    <property type="entry name" value="GFO_IDH_MocA"/>
    <property type="match status" value="1"/>
</dbReference>
<dbReference type="Gene3D" id="3.40.50.720">
    <property type="entry name" value="NAD(P)-binding Rossmann-like Domain"/>
    <property type="match status" value="1"/>
</dbReference>
<dbReference type="InterPro" id="IPR000683">
    <property type="entry name" value="Gfo/Idh/MocA-like_OxRdtase_N"/>
</dbReference>